<dbReference type="AlphaFoldDB" id="A0A9Q8Z4L7"/>
<dbReference type="GO" id="GO:0046872">
    <property type="term" value="F:metal ion binding"/>
    <property type="evidence" value="ECO:0007669"/>
    <property type="project" value="UniProtKB-UniRule"/>
</dbReference>
<evidence type="ECO:0000313" key="7">
    <source>
        <dbReference type="Proteomes" id="UP001056012"/>
    </source>
</evidence>
<keyword evidence="2 4" id="KW-0479">Metal-binding</keyword>
<dbReference type="InterPro" id="IPR037217">
    <property type="entry name" value="Trp/Indoleamine_2_3_dOase-like"/>
</dbReference>
<feature type="binding site" description="proximal binding residue" evidence="4">
    <location>
        <position position="350"/>
    </location>
    <ligand>
        <name>heme b</name>
        <dbReference type="ChEBI" id="CHEBI:60344"/>
    </ligand>
    <ligandPart>
        <name>Fe</name>
        <dbReference type="ChEBI" id="CHEBI:18248"/>
    </ligandPart>
</feature>
<dbReference type="GO" id="GO:0033754">
    <property type="term" value="F:indoleamine 2,3-dioxygenase activity"/>
    <property type="evidence" value="ECO:0007669"/>
    <property type="project" value="UniProtKB-EC"/>
</dbReference>
<organism evidence="6 7">
    <name type="scientific">Curvularia clavata</name>
    <dbReference type="NCBI Taxonomy" id="95742"/>
    <lineage>
        <taxon>Eukaryota</taxon>
        <taxon>Fungi</taxon>
        <taxon>Dikarya</taxon>
        <taxon>Ascomycota</taxon>
        <taxon>Pezizomycotina</taxon>
        <taxon>Dothideomycetes</taxon>
        <taxon>Pleosporomycetidae</taxon>
        <taxon>Pleosporales</taxon>
        <taxon>Pleosporineae</taxon>
        <taxon>Pleosporaceae</taxon>
        <taxon>Curvularia</taxon>
    </lineage>
</organism>
<dbReference type="GO" id="GO:0034354">
    <property type="term" value="P:'de novo' NAD+ biosynthetic process from L-tryptophan"/>
    <property type="evidence" value="ECO:0007669"/>
    <property type="project" value="TreeGrafter"/>
</dbReference>
<dbReference type="EC" id="1.13.11.52" evidence="5"/>
<accession>A0A9Q8Z4L7</accession>
<proteinExistence type="inferred from homology"/>
<dbReference type="EMBL" id="CP089275">
    <property type="protein sequence ID" value="USP75065.1"/>
    <property type="molecule type" value="Genomic_DNA"/>
</dbReference>
<evidence type="ECO:0000256" key="4">
    <source>
        <dbReference type="PIRSR" id="PIRSR600898-1"/>
    </source>
</evidence>
<evidence type="ECO:0000256" key="5">
    <source>
        <dbReference type="RuleBase" id="RU369119"/>
    </source>
</evidence>
<dbReference type="SUPFAM" id="SSF140959">
    <property type="entry name" value="Indolic compounds 2,3-dioxygenase-like"/>
    <property type="match status" value="1"/>
</dbReference>
<name>A0A9Q8Z4L7_CURCL</name>
<comment type="similarity">
    <text evidence="1 5">Belongs to the indoleamine 2,3-dioxygenase family.</text>
</comment>
<keyword evidence="5" id="KW-0223">Dioxygenase</keyword>
<dbReference type="PROSITE" id="PS00876">
    <property type="entry name" value="IDO_1"/>
    <property type="match status" value="1"/>
</dbReference>
<dbReference type="Gene3D" id="1.20.58.480">
    <property type="match status" value="1"/>
</dbReference>
<dbReference type="InterPro" id="IPR000898">
    <property type="entry name" value="Indolamine_dOase"/>
</dbReference>
<keyword evidence="5" id="KW-0560">Oxidoreductase</keyword>
<gene>
    <name evidence="6" type="ORF">yc1106_02339</name>
</gene>
<keyword evidence="7" id="KW-1185">Reference proteome</keyword>
<evidence type="ECO:0000256" key="3">
    <source>
        <dbReference type="ARBA" id="ARBA00023004"/>
    </source>
</evidence>
<evidence type="ECO:0000313" key="6">
    <source>
        <dbReference type="EMBL" id="USP75065.1"/>
    </source>
</evidence>
<dbReference type="VEuPathDB" id="FungiDB:yc1106_02339"/>
<dbReference type="Proteomes" id="UP001056012">
    <property type="component" value="Chromosome 2"/>
</dbReference>
<reference evidence="6" key="1">
    <citation type="submission" date="2021-12" db="EMBL/GenBank/DDBJ databases">
        <title>Curvularia clavata genome.</title>
        <authorList>
            <person name="Cao Y."/>
        </authorList>
    </citation>
    <scope>NUCLEOTIDE SEQUENCE</scope>
    <source>
        <strain evidence="6">Yc1106</strain>
    </source>
</reference>
<evidence type="ECO:0000256" key="1">
    <source>
        <dbReference type="ARBA" id="ARBA00007119"/>
    </source>
</evidence>
<comment type="catalytic activity">
    <reaction evidence="5">
        <text>L-tryptophan + O2 = N-formyl-L-kynurenine</text>
        <dbReference type="Rhea" id="RHEA:24536"/>
        <dbReference type="ChEBI" id="CHEBI:15379"/>
        <dbReference type="ChEBI" id="CHEBI:57912"/>
        <dbReference type="ChEBI" id="CHEBI:58629"/>
    </reaction>
</comment>
<dbReference type="Pfam" id="PF01231">
    <property type="entry name" value="IDO"/>
    <property type="match status" value="1"/>
</dbReference>
<dbReference type="GO" id="GO:0020037">
    <property type="term" value="F:heme binding"/>
    <property type="evidence" value="ECO:0007669"/>
    <property type="project" value="UniProtKB-UniRule"/>
</dbReference>
<keyword evidence="4 5" id="KW-0349">Heme</keyword>
<dbReference type="PANTHER" id="PTHR28657:SF5">
    <property type="entry name" value="INDOLEAMINE 2,3-DIOXYGENASE"/>
    <property type="match status" value="1"/>
</dbReference>
<keyword evidence="3 4" id="KW-0408">Iron</keyword>
<dbReference type="GO" id="GO:0005737">
    <property type="term" value="C:cytoplasm"/>
    <property type="evidence" value="ECO:0007669"/>
    <property type="project" value="TreeGrafter"/>
</dbReference>
<protein>
    <recommendedName>
        <fullName evidence="5">Indoleamine 2,3-dioxygenase</fullName>
        <ecNumber evidence="5">1.13.11.52</ecNumber>
    </recommendedName>
</protein>
<sequence>MSPHKIPTLPSPSALPEYGISKNGFLPAEPPLSQLPQAYYRPWEQIIEKLPVLIETQQIRQWVDELPVLETSYLDTEAEWQRAHSMLAVMAQGYIWTGPEPSERLPPAITVPFLETAAHLEVHPVATYASLNLWNWRPLSDDADLTQPENMVSLHTATGSDDESWFFIISNAMEARAGPLIETMLGAIDAVERDDAATVVNALQYFETGMESIGKLLERMDERCDPQMFYHTIRPFLAGSMNMAAAGLPNGVFYDEGNGKGTWRAYRGGSNGQSSLLQFFDAVLSVDHSRSGGFHSEMRGYMPGPHARFLDDVESIANIRSYVNDHQDNAVLLSAFNAAVAALSGFRDKHIALVTRYIIIPSRMGKPVSHIKRMDIASASTKMASEKPKTQELVGTGGTKLIPFLRTSRDETSETKVTH</sequence>
<comment type="function">
    <text evidence="5">Produces N-formyl-kynurenine through the oxidation of tryptophan.</text>
</comment>
<dbReference type="PANTHER" id="PTHR28657">
    <property type="entry name" value="INDOLEAMINE 2,3-DIOXYGENASE"/>
    <property type="match status" value="1"/>
</dbReference>
<dbReference type="OrthoDB" id="540174at2759"/>
<dbReference type="GO" id="GO:0019441">
    <property type="term" value="P:L-tryptophan catabolic process to kynurenine"/>
    <property type="evidence" value="ECO:0007669"/>
    <property type="project" value="UniProtKB-UniRule"/>
</dbReference>
<evidence type="ECO:0000256" key="2">
    <source>
        <dbReference type="ARBA" id="ARBA00022723"/>
    </source>
</evidence>